<feature type="transmembrane region" description="Helical" evidence="2">
    <location>
        <begin position="80"/>
        <end position="98"/>
    </location>
</feature>
<sequence>MKKKFLSVPIIAIGILMILSYYRDPMFAINHVLGAWPIAFSFLGIDRLKKKKGNKFVSILIILMSLALSAVGFIEGVKYTLVPILAVILIAFGILFFFNNDKDSHSNELEGQEFDFDKGERDELYKEKWEKAIDNSNWDFSKNEFKEILDLEDEKEYVESEKTNSEEKAKVQEDSRKKLIPDNILDDLNVALGDLSEKAKELGKNINDSNLKNKKSYQIKKKNKGFVFLNNDYLTKSILFGEDKLVVDSDEFTGANLQATFGELKVDLSRVTPKERDIYITNNVLFGETTIRIPESWVVYVNGSTLFGETKIPSFSSPSPSHRLYVNNSVLFGEFHIEYKKNKE</sequence>
<keyword evidence="2" id="KW-0472">Membrane</keyword>
<gene>
    <name evidence="5" type="ORF">VLK81_02770</name>
</gene>
<proteinExistence type="predicted"/>
<dbReference type="Pfam" id="PF22570">
    <property type="entry name" value="LiaF-TM"/>
    <property type="match status" value="1"/>
</dbReference>
<keyword evidence="2" id="KW-0812">Transmembrane</keyword>
<name>A0AAW9MW77_9FIRM</name>
<dbReference type="InterPro" id="IPR024425">
    <property type="entry name" value="LiaF-like_C"/>
</dbReference>
<keyword evidence="6" id="KW-1185">Reference proteome</keyword>
<feature type="transmembrane region" description="Helical" evidence="2">
    <location>
        <begin position="28"/>
        <end position="45"/>
    </location>
</feature>
<comment type="caution">
    <text evidence="5">The sequence shown here is derived from an EMBL/GenBank/DDBJ whole genome shotgun (WGS) entry which is preliminary data.</text>
</comment>
<dbReference type="Proteomes" id="UP001357733">
    <property type="component" value="Unassembled WGS sequence"/>
</dbReference>
<evidence type="ECO:0000256" key="2">
    <source>
        <dbReference type="SAM" id="Phobius"/>
    </source>
</evidence>
<dbReference type="RefSeq" id="WP_324619033.1">
    <property type="nucleotide sequence ID" value="NZ_JAYKOT010000003.1"/>
</dbReference>
<keyword evidence="2" id="KW-1133">Transmembrane helix</keyword>
<organism evidence="5 6">
    <name type="scientific">Citroniella saccharovorans</name>
    <dbReference type="NCBI Taxonomy" id="2053367"/>
    <lineage>
        <taxon>Bacteria</taxon>
        <taxon>Bacillati</taxon>
        <taxon>Bacillota</taxon>
        <taxon>Tissierellia</taxon>
        <taxon>Tissierellales</taxon>
        <taxon>Peptoniphilaceae</taxon>
        <taxon>Citroniella</taxon>
    </lineage>
</organism>
<feature type="coiled-coil region" evidence="1">
    <location>
        <begin position="148"/>
        <end position="205"/>
    </location>
</feature>
<protein>
    <submittedName>
        <fullName evidence="5">LiaF domain-containing protein</fullName>
    </submittedName>
</protein>
<feature type="domain" description="LiaF transmembrane" evidence="4">
    <location>
        <begin position="9"/>
        <end position="102"/>
    </location>
</feature>
<reference evidence="5 6" key="1">
    <citation type="submission" date="2024-01" db="EMBL/GenBank/DDBJ databases">
        <title>Complete genome sequence of Citroniella saccharovorans strain M6.X9, isolated from human fecal sample.</title>
        <authorList>
            <person name="Cheng G."/>
            <person name="Westerholm M."/>
            <person name="Schnurer A."/>
        </authorList>
    </citation>
    <scope>NUCLEOTIDE SEQUENCE [LARGE SCALE GENOMIC DNA]</scope>
    <source>
        <strain evidence="5 6">DSM 29873</strain>
    </source>
</reference>
<keyword evidence="1" id="KW-0175">Coiled coil</keyword>
<dbReference type="Pfam" id="PF09922">
    <property type="entry name" value="LiaF-like_C"/>
    <property type="match status" value="1"/>
</dbReference>
<dbReference type="InterPro" id="IPR054331">
    <property type="entry name" value="LiaF_TM"/>
</dbReference>
<feature type="transmembrane region" description="Helical" evidence="2">
    <location>
        <begin position="5"/>
        <end position="22"/>
    </location>
</feature>
<evidence type="ECO:0000259" key="4">
    <source>
        <dbReference type="Pfam" id="PF22570"/>
    </source>
</evidence>
<feature type="transmembrane region" description="Helical" evidence="2">
    <location>
        <begin position="57"/>
        <end position="74"/>
    </location>
</feature>
<evidence type="ECO:0000256" key="1">
    <source>
        <dbReference type="SAM" id="Coils"/>
    </source>
</evidence>
<evidence type="ECO:0000313" key="5">
    <source>
        <dbReference type="EMBL" id="MEB3428957.1"/>
    </source>
</evidence>
<feature type="domain" description="Cell wall-active antibiotics response LiaF-like C-terminal" evidence="3">
    <location>
        <begin position="240"/>
        <end position="312"/>
    </location>
</feature>
<dbReference type="EMBL" id="JAYKOT010000003">
    <property type="protein sequence ID" value="MEB3428957.1"/>
    <property type="molecule type" value="Genomic_DNA"/>
</dbReference>
<evidence type="ECO:0000259" key="3">
    <source>
        <dbReference type="Pfam" id="PF09922"/>
    </source>
</evidence>
<evidence type="ECO:0000313" key="6">
    <source>
        <dbReference type="Proteomes" id="UP001357733"/>
    </source>
</evidence>
<dbReference type="AlphaFoldDB" id="A0AAW9MW77"/>
<accession>A0AAW9MW77</accession>